<evidence type="ECO:0000313" key="3">
    <source>
        <dbReference type="Proteomes" id="UP000005737"/>
    </source>
</evidence>
<name>H2CI25_9LEPT</name>
<dbReference type="EMBL" id="JH597773">
    <property type="protein sequence ID" value="EHQ08048.1"/>
    <property type="molecule type" value="Genomic_DNA"/>
</dbReference>
<keyword evidence="1" id="KW-0732">Signal</keyword>
<dbReference type="AlphaFoldDB" id="H2CI25"/>
<evidence type="ECO:0008006" key="4">
    <source>
        <dbReference type="Google" id="ProtNLM"/>
    </source>
</evidence>
<keyword evidence="3" id="KW-1185">Reference proteome</keyword>
<reference evidence="2 3" key="1">
    <citation type="submission" date="2011-10" db="EMBL/GenBank/DDBJ databases">
        <title>The Improved High-Quality Draft genome of Leptonema illini DSM 21528.</title>
        <authorList>
            <consortium name="US DOE Joint Genome Institute (JGI-PGF)"/>
            <person name="Lucas S."/>
            <person name="Copeland A."/>
            <person name="Lapidus A."/>
            <person name="Glavina del Rio T."/>
            <person name="Dalin E."/>
            <person name="Tice H."/>
            <person name="Bruce D."/>
            <person name="Goodwin L."/>
            <person name="Pitluck S."/>
            <person name="Peters L."/>
            <person name="Mikhailova N."/>
            <person name="Held B."/>
            <person name="Kyrpides N."/>
            <person name="Mavromatis K."/>
            <person name="Ivanova N."/>
            <person name="Markowitz V."/>
            <person name="Cheng J.-F."/>
            <person name="Hugenholtz P."/>
            <person name="Woyke T."/>
            <person name="Wu D."/>
            <person name="Gronow S."/>
            <person name="Wellnitz S."/>
            <person name="Brambilla E.-M."/>
            <person name="Klenk H.-P."/>
            <person name="Eisen J.A."/>
        </authorList>
    </citation>
    <scope>NUCLEOTIDE SEQUENCE [LARGE SCALE GENOMIC DNA]</scope>
    <source>
        <strain evidence="2 3">DSM 21528</strain>
    </source>
</reference>
<dbReference type="HOGENOM" id="CLU_1388736_0_0_12"/>
<feature type="signal peptide" evidence="1">
    <location>
        <begin position="1"/>
        <end position="22"/>
    </location>
</feature>
<sequence>MLRKTGICALALIVLSSCIANANLKEGPPDDNKIVITGVITRKEGGEQVSWMRYRVLMAVNCVGSAAFDPEGKSAAGVGIDSGTGLYAIEVPVDYAATASNGRLVLACTFAWGQNTTLASTVLYDLGFIKKPGVYVVPALDAHFASWDSIVPSSIVLQSGQPHETSLKVFQEKYKDYNGYGNIIPVDPKMIVHVKK</sequence>
<proteinExistence type="predicted"/>
<evidence type="ECO:0000256" key="1">
    <source>
        <dbReference type="SAM" id="SignalP"/>
    </source>
</evidence>
<protein>
    <recommendedName>
        <fullName evidence="4">Lipoprotein</fullName>
    </recommendedName>
</protein>
<organism evidence="2 3">
    <name type="scientific">Leptonema illini DSM 21528</name>
    <dbReference type="NCBI Taxonomy" id="929563"/>
    <lineage>
        <taxon>Bacteria</taxon>
        <taxon>Pseudomonadati</taxon>
        <taxon>Spirochaetota</taxon>
        <taxon>Spirochaetia</taxon>
        <taxon>Leptospirales</taxon>
        <taxon>Leptospiraceae</taxon>
        <taxon>Leptonema</taxon>
    </lineage>
</organism>
<gene>
    <name evidence="2" type="ORF">Lepil_3389</name>
</gene>
<evidence type="ECO:0000313" key="2">
    <source>
        <dbReference type="EMBL" id="EHQ08048.1"/>
    </source>
</evidence>
<accession>H2CI25</accession>
<dbReference type="PROSITE" id="PS51257">
    <property type="entry name" value="PROKAR_LIPOPROTEIN"/>
    <property type="match status" value="1"/>
</dbReference>
<feature type="chain" id="PRO_5003560957" description="Lipoprotein" evidence="1">
    <location>
        <begin position="23"/>
        <end position="196"/>
    </location>
</feature>
<dbReference type="STRING" id="183.GCA_002009735_03330"/>
<dbReference type="Proteomes" id="UP000005737">
    <property type="component" value="Unassembled WGS sequence"/>
</dbReference>